<proteinExistence type="predicted"/>
<dbReference type="PATRIC" id="fig|466.6.peg.1786"/>
<reference evidence="1 2" key="1">
    <citation type="submission" date="2015-11" db="EMBL/GenBank/DDBJ databases">
        <title>Genomic analysis of 38 Legionella species identifies large and diverse effector repertoires.</title>
        <authorList>
            <person name="Burstein D."/>
            <person name="Amaro F."/>
            <person name="Zusman T."/>
            <person name="Lifshitz Z."/>
            <person name="Cohen O."/>
            <person name="Gilbert J.A."/>
            <person name="Pupko T."/>
            <person name="Shuman H.A."/>
            <person name="Segal G."/>
        </authorList>
    </citation>
    <scope>NUCLEOTIDE SEQUENCE [LARGE SCALE GENOMIC DNA]</scope>
    <source>
        <strain evidence="1 2">PX-1-G2-E2</strain>
    </source>
</reference>
<comment type="caution">
    <text evidence="1">The sequence shown here is derived from an EMBL/GenBank/DDBJ whole genome shotgun (WGS) entry which is preliminary data.</text>
</comment>
<evidence type="ECO:0000313" key="2">
    <source>
        <dbReference type="Proteomes" id="UP000054908"/>
    </source>
</evidence>
<dbReference type="RefSeq" id="WP_058452453.1">
    <property type="nucleotide sequence ID" value="NZ_CAAAIB010000004.1"/>
</dbReference>
<dbReference type="OrthoDB" id="5648503at2"/>
<sequence>MKSNDTFDEPFPNSLKIEKDTNFYDKNGKLIGVYRVNAIPFHKIGDKLREELTSVTLNQLSRMGAASSAENIKKRENKENFHNNIRSAPFGVLGKQLQRVRPTQFSEAKFAIKDGLASVFEVAEKIYAECAPVEYKTLSRAMSFASAFLIKGSNYLITAEANFDKQTTVHVDQNKFPYPILNPLTVIYPSVKNPNGEIQRNYEGGYTFFPGVCGISQEGSNFFEGIYFDLKEGDVLLWDFERYFHCNTKLVPLNEQDNRGWHRISIIGFTKGEALKKTC</sequence>
<accession>A0A0W0W0G3</accession>
<name>A0A0W0W0G3_9GAMM</name>
<dbReference type="EMBL" id="LNYL01000042">
    <property type="protein sequence ID" value="KTD25925.1"/>
    <property type="molecule type" value="Genomic_DNA"/>
</dbReference>
<protein>
    <submittedName>
        <fullName evidence="1">Uncharacterized protein</fullName>
    </submittedName>
</protein>
<gene>
    <name evidence="1" type="ORF">Lmac_1696</name>
</gene>
<organism evidence="1 2">
    <name type="scientific">Legionella maceachernii</name>
    <dbReference type="NCBI Taxonomy" id="466"/>
    <lineage>
        <taxon>Bacteria</taxon>
        <taxon>Pseudomonadati</taxon>
        <taxon>Pseudomonadota</taxon>
        <taxon>Gammaproteobacteria</taxon>
        <taxon>Legionellales</taxon>
        <taxon>Legionellaceae</taxon>
        <taxon>Legionella</taxon>
    </lineage>
</organism>
<dbReference type="Proteomes" id="UP000054908">
    <property type="component" value="Unassembled WGS sequence"/>
</dbReference>
<dbReference type="STRING" id="466.Lmac_1696"/>
<keyword evidence="2" id="KW-1185">Reference proteome</keyword>
<evidence type="ECO:0000313" key="1">
    <source>
        <dbReference type="EMBL" id="KTD25925.1"/>
    </source>
</evidence>
<dbReference type="AlphaFoldDB" id="A0A0W0W0G3"/>